<sequence>MLVGVREYRREEIQRICGTSAEALVSYYTLLRNKNEAIMADVTDARARKNMNFDYYTTTANSLFEEAVRPIIRTVLPPISSPQVVVVVDGTETTRFHTLLDPEEGILALFWRLLMDAVEFRSILGAVYIAVVELDDNNRLRDIACAVTAEKEPIIFEDAEDLFTSVEDASYMELRAEADIARLMQHARRVALPERHQIFSFILVPQKASGLPNCTIQFVALSVSEMARGMWSTRHCITTAASLIESRSPSMTFSGTKLSFLLKPALLGQQPGLWISCFAPTSVAALKQRETFKESFCIAHTLCRVYSSRVGASVSEACQRIGFKEGDYSNENCDEQVEVQPRKDVPKPSLLGPWEKTRRRLSKTTSLHPSLSVSLLSSSFSLHSTPNPGQQKKGEERGNSPTYGITDDHLSSLAAPQQKPTGLLVTPSERRTKSLDSNKTGFKKRRDVTGNGRRSLSRPSHDRCSSLEKHPYNCSARYELETYKRVMEPAMNRLREDIQHYMALLEDARRQIRRIKRVNNEEGGVEKLRDSLLTAKRDCASLEAEFTRREEMLQSRVSELQTRCEELSQQLRGQTSCAVPEGEKLPQKSISTQTHNPVPYFPPLSSSSPPPPSAPLPVEDGLVASRAFPKDSPRKDVQHVSQWFEVVNYHQRELEDYAERERSYRNRILLLEQKLSERESEMAQVRAELIRRDCEISLEAVSNQRREHEKKMDHTQFEDVEYLRAKLFEANNVSSRVEQHLESCINELKEERRQREASEAELRRLQGLCAQHMETGAVKEMIQMVKESYERHVNHLQREVEELRKVAHQAVSNEMISRANSSTTSTPRQRPQGRQHGGMVSPAIETLQAKSMFPSKPSLPDETNATNDVPSTHSKTIPVRSGVRRFEDFMKEEPSYTIRLPKALDRANLS</sequence>
<dbReference type="KEGG" id="tcr:507093.40"/>
<feature type="compositionally biased region" description="Polar residues" evidence="2">
    <location>
        <begin position="861"/>
        <end position="875"/>
    </location>
</feature>
<feature type="compositionally biased region" description="Basic and acidic residues" evidence="2">
    <location>
        <begin position="459"/>
        <end position="468"/>
    </location>
</feature>
<feature type="coiled-coil region" evidence="1">
    <location>
        <begin position="491"/>
        <end position="570"/>
    </location>
</feature>
<proteinExistence type="predicted"/>
<evidence type="ECO:0000256" key="2">
    <source>
        <dbReference type="SAM" id="MobiDB-lite"/>
    </source>
</evidence>
<reference evidence="3 4" key="1">
    <citation type="journal article" date="2005" name="Science">
        <title>The genome sequence of Trypanosoma cruzi, etiologic agent of Chagas disease.</title>
        <authorList>
            <person name="El-Sayed N.M."/>
            <person name="Myler P.J."/>
            <person name="Bartholomeu D.C."/>
            <person name="Nilsson D."/>
            <person name="Aggarwal G."/>
            <person name="Tran A.N."/>
            <person name="Ghedin E."/>
            <person name="Worthey E.A."/>
            <person name="Delcher A.L."/>
            <person name="Blandin G."/>
            <person name="Westenberger S.J."/>
            <person name="Caler E."/>
            <person name="Cerqueira G.C."/>
            <person name="Branche C."/>
            <person name="Haas B."/>
            <person name="Anupama A."/>
            <person name="Arner E."/>
            <person name="Aslund L."/>
            <person name="Attipoe P."/>
            <person name="Bontempi E."/>
            <person name="Bringaud F."/>
            <person name="Burton P."/>
            <person name="Cadag E."/>
            <person name="Campbell D.A."/>
            <person name="Carrington M."/>
            <person name="Crabtree J."/>
            <person name="Darban H."/>
            <person name="da Silveira J.F."/>
            <person name="de Jong P."/>
            <person name="Edwards K."/>
            <person name="Englund P.T."/>
            <person name="Fazelina G."/>
            <person name="Feldblyum T."/>
            <person name="Ferella M."/>
            <person name="Frasch A.C."/>
            <person name="Gull K."/>
            <person name="Horn D."/>
            <person name="Hou L."/>
            <person name="Huang Y."/>
            <person name="Kindlund E."/>
            <person name="Klingbeil M."/>
            <person name="Kluge S."/>
            <person name="Koo H."/>
            <person name="Lacerda D."/>
            <person name="Levin M.J."/>
            <person name="Lorenzi H."/>
            <person name="Louie T."/>
            <person name="Machado C.R."/>
            <person name="McCulloch R."/>
            <person name="McKenna A."/>
            <person name="Mizuno Y."/>
            <person name="Mottram J.C."/>
            <person name="Nelson S."/>
            <person name="Ochaya S."/>
            <person name="Osoegawa K."/>
            <person name="Pai G."/>
            <person name="Parsons M."/>
            <person name="Pentony M."/>
            <person name="Pettersson U."/>
            <person name="Pop M."/>
            <person name="Ramirez J.L."/>
            <person name="Rinta J."/>
            <person name="Robertson L."/>
            <person name="Salzberg S.L."/>
            <person name="Sanchez D.O."/>
            <person name="Seyler A."/>
            <person name="Sharma R."/>
            <person name="Shetty J."/>
            <person name="Simpson A.J."/>
            <person name="Sisk E."/>
            <person name="Tammi M.T."/>
            <person name="Tarleton R."/>
            <person name="Teixeira S."/>
            <person name="Van Aken S."/>
            <person name="Vogt C."/>
            <person name="Ward P.N."/>
            <person name="Wickstead B."/>
            <person name="Wortman J."/>
            <person name="White O."/>
            <person name="Fraser C.M."/>
            <person name="Stuart K.D."/>
            <person name="Andersson B."/>
        </authorList>
    </citation>
    <scope>NUCLEOTIDE SEQUENCE [LARGE SCALE GENOMIC DNA]</scope>
    <source>
        <strain evidence="3 4">CL Brener</strain>
    </source>
</reference>
<dbReference type="Proteomes" id="UP000002296">
    <property type="component" value="Unassembled WGS sequence"/>
</dbReference>
<feature type="region of interest" description="Disordered" evidence="2">
    <location>
        <begin position="572"/>
        <end position="616"/>
    </location>
</feature>
<keyword evidence="4" id="KW-1185">Reference proteome</keyword>
<name>Q4E1Q7_TRYCC</name>
<dbReference type="EMBL" id="AAHK01000045">
    <property type="protein sequence ID" value="EAN98682.1"/>
    <property type="molecule type" value="Genomic_DNA"/>
</dbReference>
<feature type="coiled-coil region" evidence="1">
    <location>
        <begin position="654"/>
        <end position="813"/>
    </location>
</feature>
<feature type="compositionally biased region" description="Polar residues" evidence="2">
    <location>
        <begin position="816"/>
        <end position="829"/>
    </location>
</feature>
<evidence type="ECO:0000256" key="1">
    <source>
        <dbReference type="SAM" id="Coils"/>
    </source>
</evidence>
<dbReference type="SMR" id="Q4E1Q7"/>
<protein>
    <recommendedName>
        <fullName evidence="5">Kinesin</fullName>
    </recommendedName>
</protein>
<evidence type="ECO:0000313" key="4">
    <source>
        <dbReference type="Proteomes" id="UP000002296"/>
    </source>
</evidence>
<dbReference type="InterPro" id="IPR027417">
    <property type="entry name" value="P-loop_NTPase"/>
</dbReference>
<dbReference type="PaxDb" id="353153-Q4E1Q7"/>
<feature type="region of interest" description="Disordered" evidence="2">
    <location>
        <begin position="853"/>
        <end position="878"/>
    </location>
</feature>
<dbReference type="OMA" id="KTVNYDV"/>
<organism evidence="3 4">
    <name type="scientific">Trypanosoma cruzi (strain CL Brener)</name>
    <dbReference type="NCBI Taxonomy" id="353153"/>
    <lineage>
        <taxon>Eukaryota</taxon>
        <taxon>Discoba</taxon>
        <taxon>Euglenozoa</taxon>
        <taxon>Kinetoplastea</taxon>
        <taxon>Metakinetoplastina</taxon>
        <taxon>Trypanosomatida</taxon>
        <taxon>Trypanosomatidae</taxon>
        <taxon>Trypanosoma</taxon>
        <taxon>Schizotrypanum</taxon>
    </lineage>
</organism>
<dbReference type="RefSeq" id="XP_820533.1">
    <property type="nucleotide sequence ID" value="XM_815440.1"/>
</dbReference>
<evidence type="ECO:0000313" key="3">
    <source>
        <dbReference type="EMBL" id="EAN98682.1"/>
    </source>
</evidence>
<dbReference type="AlphaFoldDB" id="Q4E1Q7"/>
<dbReference type="InParanoid" id="Q4E1Q7"/>
<keyword evidence="1" id="KW-0175">Coiled coil</keyword>
<gene>
    <name evidence="3" type="ORF">Tc00.1047053507093.40</name>
</gene>
<dbReference type="GeneID" id="3553261"/>
<feature type="region of interest" description="Disordered" evidence="2">
    <location>
        <begin position="334"/>
        <end position="367"/>
    </location>
</feature>
<feature type="region of interest" description="Disordered" evidence="2">
    <location>
        <begin position="816"/>
        <end position="838"/>
    </location>
</feature>
<comment type="caution">
    <text evidence="3">The sequence shown here is derived from an EMBL/GenBank/DDBJ whole genome shotgun (WGS) entry which is preliminary data.</text>
</comment>
<accession>Q4E1Q7</accession>
<dbReference type="eggNOG" id="ENOG502RDKM">
    <property type="taxonomic scope" value="Eukaryota"/>
</dbReference>
<dbReference type="SUPFAM" id="SSF52540">
    <property type="entry name" value="P-loop containing nucleoside triphosphate hydrolases"/>
    <property type="match status" value="1"/>
</dbReference>
<feature type="region of interest" description="Disordered" evidence="2">
    <location>
        <begin position="379"/>
        <end position="468"/>
    </location>
</feature>
<evidence type="ECO:0008006" key="5">
    <source>
        <dbReference type="Google" id="ProtNLM"/>
    </source>
</evidence>